<dbReference type="Proteomes" id="UP000297014">
    <property type="component" value="Unassembled WGS sequence"/>
</dbReference>
<name>A0A4S4JYL2_ALKAL</name>
<protein>
    <submittedName>
        <fullName evidence="1">Uncharacterized protein</fullName>
    </submittedName>
</protein>
<evidence type="ECO:0000313" key="2">
    <source>
        <dbReference type="Proteomes" id="UP000297014"/>
    </source>
</evidence>
<sequence length="36" mass="3817">MLGIGNEKVVRGGLGSEKAMIGNEKMWIPILGCEKG</sequence>
<comment type="caution">
    <text evidence="1">The sequence shown here is derived from an EMBL/GenBank/DDBJ whole genome shotgun (WGS) entry which is preliminary data.</text>
</comment>
<organism evidence="1 2">
    <name type="scientific">Alkalihalobacillus alcalophilus ATCC 27647 = CGMCC 1.3604</name>
    <dbReference type="NCBI Taxonomy" id="1218173"/>
    <lineage>
        <taxon>Bacteria</taxon>
        <taxon>Bacillati</taxon>
        <taxon>Bacillota</taxon>
        <taxon>Bacilli</taxon>
        <taxon>Bacillales</taxon>
        <taxon>Bacillaceae</taxon>
        <taxon>Alkalihalobacillus</taxon>
    </lineage>
</organism>
<accession>A0A4S4JYL2</accession>
<gene>
    <name evidence="1" type="ORF">AJ85_00535</name>
</gene>
<proteinExistence type="predicted"/>
<reference evidence="1 2" key="1">
    <citation type="submission" date="2014-01" db="EMBL/GenBank/DDBJ databases">
        <title>Draft genome sequencing of Bacillus alcalophilus CGMCC 1.3604.</title>
        <authorList>
            <person name="Yang J."/>
            <person name="Diao L."/>
            <person name="Yang S."/>
        </authorList>
    </citation>
    <scope>NUCLEOTIDE SEQUENCE [LARGE SCALE GENOMIC DNA]</scope>
    <source>
        <strain evidence="1 2">CGMCC 1.3604</strain>
    </source>
</reference>
<dbReference type="EMBL" id="JALP01000332">
    <property type="protein sequence ID" value="THG88699.1"/>
    <property type="molecule type" value="Genomic_DNA"/>
</dbReference>
<evidence type="ECO:0000313" key="1">
    <source>
        <dbReference type="EMBL" id="THG88699.1"/>
    </source>
</evidence>
<dbReference type="AlphaFoldDB" id="A0A4S4JYL2"/>